<evidence type="ECO:0000256" key="5">
    <source>
        <dbReference type="ARBA" id="ARBA00023136"/>
    </source>
</evidence>
<keyword evidence="8" id="KW-1185">Reference proteome</keyword>
<dbReference type="Pfam" id="PF02690">
    <property type="entry name" value="Na_Pi_cotrans"/>
    <property type="match status" value="1"/>
</dbReference>
<keyword evidence="4 6" id="KW-1133">Transmembrane helix</keyword>
<feature type="transmembrane region" description="Helical" evidence="6">
    <location>
        <begin position="30"/>
        <end position="50"/>
    </location>
</feature>
<evidence type="ECO:0000256" key="3">
    <source>
        <dbReference type="ARBA" id="ARBA00022692"/>
    </source>
</evidence>
<dbReference type="RefSeq" id="WP_236786095.1">
    <property type="nucleotide sequence ID" value="NZ_AP024563.1"/>
</dbReference>
<dbReference type="PANTHER" id="PTHR10010">
    <property type="entry name" value="SOLUTE CARRIER FAMILY 34 SODIUM PHOSPHATE , MEMBER 2-RELATED"/>
    <property type="match status" value="1"/>
</dbReference>
<dbReference type="Proteomes" id="UP000680679">
    <property type="component" value="Chromosome"/>
</dbReference>
<keyword evidence="5 6" id="KW-0472">Membrane</keyword>
<evidence type="ECO:0000313" key="8">
    <source>
        <dbReference type="Proteomes" id="UP000680679"/>
    </source>
</evidence>
<name>A0ABM7QN14_9GAMM</name>
<dbReference type="NCBIfam" id="NF037997">
    <property type="entry name" value="Na_Pi_symport"/>
    <property type="match status" value="1"/>
</dbReference>
<sequence>MTIMGALTGAFVTAIIKSSSVTTVLVVGFISAGLLSLSQSVGIIMGANIGSTVTAQLIAFQLDDMALLMIGFGFMLPVAAKRESARHYGGMIMGLGLVFLGMTLMK</sequence>
<keyword evidence="3 6" id="KW-0812">Transmembrane</keyword>
<evidence type="ECO:0000256" key="6">
    <source>
        <dbReference type="SAM" id="Phobius"/>
    </source>
</evidence>
<organism evidence="7 8">
    <name type="scientific">Allochromatium tepidum</name>
    <dbReference type="NCBI Taxonomy" id="553982"/>
    <lineage>
        <taxon>Bacteria</taxon>
        <taxon>Pseudomonadati</taxon>
        <taxon>Pseudomonadota</taxon>
        <taxon>Gammaproteobacteria</taxon>
        <taxon>Chromatiales</taxon>
        <taxon>Chromatiaceae</taxon>
        <taxon>Allochromatium</taxon>
    </lineage>
</organism>
<dbReference type="EMBL" id="AP024563">
    <property type="protein sequence ID" value="BCU07125.1"/>
    <property type="molecule type" value="Genomic_DNA"/>
</dbReference>
<accession>A0ABM7QN14</accession>
<comment type="subcellular location">
    <subcellularLocation>
        <location evidence="1">Cell membrane</location>
        <topology evidence="1">Multi-pass membrane protein</topology>
    </subcellularLocation>
</comment>
<evidence type="ECO:0000256" key="2">
    <source>
        <dbReference type="ARBA" id="ARBA00022475"/>
    </source>
</evidence>
<gene>
    <name evidence="7" type="ORF">Atep_18020</name>
</gene>
<protein>
    <submittedName>
        <fullName evidence="7">Uncharacterized protein</fullName>
    </submittedName>
</protein>
<proteinExistence type="predicted"/>
<feature type="transmembrane region" description="Helical" evidence="6">
    <location>
        <begin position="62"/>
        <end position="80"/>
    </location>
</feature>
<dbReference type="InterPro" id="IPR003841">
    <property type="entry name" value="Na/Pi_transpt"/>
</dbReference>
<evidence type="ECO:0000256" key="1">
    <source>
        <dbReference type="ARBA" id="ARBA00004651"/>
    </source>
</evidence>
<evidence type="ECO:0000313" key="7">
    <source>
        <dbReference type="EMBL" id="BCU07125.1"/>
    </source>
</evidence>
<reference evidence="7 8" key="1">
    <citation type="submission" date="2021-04" db="EMBL/GenBank/DDBJ databases">
        <title>Complete genome sequencing of Allochromatium tepidum strain NZ.</title>
        <authorList>
            <person name="Tsukatani Y."/>
            <person name="Mori H."/>
        </authorList>
    </citation>
    <scope>NUCLEOTIDE SEQUENCE [LARGE SCALE GENOMIC DNA]</scope>
    <source>
        <strain evidence="7 8">NZ</strain>
    </source>
</reference>
<feature type="transmembrane region" description="Helical" evidence="6">
    <location>
        <begin position="86"/>
        <end position="105"/>
    </location>
</feature>
<dbReference type="PANTHER" id="PTHR10010:SF46">
    <property type="entry name" value="SODIUM-DEPENDENT PHOSPHATE TRANSPORT PROTEIN 2B"/>
    <property type="match status" value="1"/>
</dbReference>
<evidence type="ECO:0000256" key="4">
    <source>
        <dbReference type="ARBA" id="ARBA00022989"/>
    </source>
</evidence>
<keyword evidence="2" id="KW-1003">Cell membrane</keyword>